<keyword evidence="4" id="KW-1185">Reference proteome</keyword>
<dbReference type="SMART" id="SM00567">
    <property type="entry name" value="EZ_HEAT"/>
    <property type="match status" value="2"/>
</dbReference>
<dbReference type="Gene3D" id="1.25.10.10">
    <property type="entry name" value="Leucine-rich Repeat Variant"/>
    <property type="match status" value="1"/>
</dbReference>
<keyword evidence="2" id="KW-0732">Signal</keyword>
<accession>A6GFA4</accession>
<evidence type="ECO:0000313" key="3">
    <source>
        <dbReference type="EMBL" id="EDM75445.1"/>
    </source>
</evidence>
<evidence type="ECO:0000256" key="1">
    <source>
        <dbReference type="SAM" id="MobiDB-lite"/>
    </source>
</evidence>
<feature type="signal peptide" evidence="2">
    <location>
        <begin position="1"/>
        <end position="22"/>
    </location>
</feature>
<name>A6GFA4_9BACT</name>
<dbReference type="RefSeq" id="WP_006975394.1">
    <property type="nucleotide sequence ID" value="NZ_ABCS01000091.1"/>
</dbReference>
<dbReference type="PROSITE" id="PS51257">
    <property type="entry name" value="PROKAR_LIPOPROTEIN"/>
    <property type="match status" value="1"/>
</dbReference>
<dbReference type="InterPro" id="IPR004155">
    <property type="entry name" value="PBS_lyase_HEAT"/>
</dbReference>
<dbReference type="InterPro" id="IPR016024">
    <property type="entry name" value="ARM-type_fold"/>
</dbReference>
<dbReference type="STRING" id="391625.PPSIR1_14555"/>
<dbReference type="InterPro" id="IPR011989">
    <property type="entry name" value="ARM-like"/>
</dbReference>
<reference evidence="3 4" key="1">
    <citation type="submission" date="2007-06" db="EMBL/GenBank/DDBJ databases">
        <authorList>
            <person name="Shimkets L."/>
            <person name="Ferriera S."/>
            <person name="Johnson J."/>
            <person name="Kravitz S."/>
            <person name="Beeson K."/>
            <person name="Sutton G."/>
            <person name="Rogers Y.-H."/>
            <person name="Friedman R."/>
            <person name="Frazier M."/>
            <person name="Venter J.C."/>
        </authorList>
    </citation>
    <scope>NUCLEOTIDE SEQUENCE [LARGE SCALE GENOMIC DNA]</scope>
    <source>
        <strain evidence="3 4">SIR-1</strain>
    </source>
</reference>
<proteinExistence type="predicted"/>
<organism evidence="3 4">
    <name type="scientific">Plesiocystis pacifica SIR-1</name>
    <dbReference type="NCBI Taxonomy" id="391625"/>
    <lineage>
        <taxon>Bacteria</taxon>
        <taxon>Pseudomonadati</taxon>
        <taxon>Myxococcota</taxon>
        <taxon>Polyangia</taxon>
        <taxon>Nannocystales</taxon>
        <taxon>Nannocystaceae</taxon>
        <taxon>Plesiocystis</taxon>
    </lineage>
</organism>
<feature type="chain" id="PRO_5002697400" description="HEAT repeat domain-containing protein" evidence="2">
    <location>
        <begin position="23"/>
        <end position="318"/>
    </location>
</feature>
<comment type="caution">
    <text evidence="3">The sequence shown here is derived from an EMBL/GenBank/DDBJ whole genome shotgun (WGS) entry which is preliminary data.</text>
</comment>
<dbReference type="SUPFAM" id="SSF48371">
    <property type="entry name" value="ARM repeat"/>
    <property type="match status" value="1"/>
</dbReference>
<sequence length="318" mass="33060">MRNLITQTILSKTFGASLMTLAALGLASACDTGEETTERSSQYAPATPSKSQAEQASAEFEIPAEVLEAVNAEAPAAPASQPAAFAGDWQAQLGAEVSRIQGEAPDWFDALMSAEAKPSRAGMLRFVAPEFQDPNAAVVLLHRYVNGDDAAPVKAALMDALQRTKGDYALPVSELFAAAEPEVRVAMVNSMRRAEGEHAFATLAQGLADADVGVRIAAADTLAMHEGGATLGDELIAALGDSELRVQAAAAKAIGYLKVGSASDLAPLLGSEDADVRLRALQAMERVEPGAAVGMTQFATLLEDADPTVARAAKRIAQ</sequence>
<evidence type="ECO:0008006" key="5">
    <source>
        <dbReference type="Google" id="ProtNLM"/>
    </source>
</evidence>
<evidence type="ECO:0000256" key="2">
    <source>
        <dbReference type="SAM" id="SignalP"/>
    </source>
</evidence>
<feature type="compositionally biased region" description="Polar residues" evidence="1">
    <location>
        <begin position="39"/>
        <end position="55"/>
    </location>
</feature>
<dbReference type="EMBL" id="ABCS01000091">
    <property type="protein sequence ID" value="EDM75445.1"/>
    <property type="molecule type" value="Genomic_DNA"/>
</dbReference>
<protein>
    <recommendedName>
        <fullName evidence="5">HEAT repeat domain-containing protein</fullName>
    </recommendedName>
</protein>
<dbReference type="AlphaFoldDB" id="A6GFA4"/>
<feature type="region of interest" description="Disordered" evidence="1">
    <location>
        <begin position="36"/>
        <end position="58"/>
    </location>
</feature>
<gene>
    <name evidence="3" type="ORF">PPSIR1_14555</name>
</gene>
<dbReference type="Proteomes" id="UP000005801">
    <property type="component" value="Unassembled WGS sequence"/>
</dbReference>
<evidence type="ECO:0000313" key="4">
    <source>
        <dbReference type="Proteomes" id="UP000005801"/>
    </source>
</evidence>